<keyword evidence="11 16" id="KW-1133">Transmembrane helix</keyword>
<protein>
    <recommendedName>
        <fullName evidence="5 15">NAD(P) transhydrogenase subunit beta</fullName>
        <ecNumber evidence="4 15">7.1.1.1</ecNumber>
    </recommendedName>
    <alternativeName>
        <fullName evidence="15">Nicotinamide nucleotide transhydrogenase subunit beta</fullName>
    </alternativeName>
</protein>
<feature type="transmembrane region" description="Helical" evidence="16">
    <location>
        <begin position="201"/>
        <end position="220"/>
    </location>
</feature>
<evidence type="ECO:0000256" key="2">
    <source>
        <dbReference type="ARBA" id="ARBA00004429"/>
    </source>
</evidence>
<evidence type="ECO:0000256" key="8">
    <source>
        <dbReference type="ARBA" id="ARBA00022692"/>
    </source>
</evidence>
<evidence type="ECO:0000256" key="11">
    <source>
        <dbReference type="ARBA" id="ARBA00022989"/>
    </source>
</evidence>
<evidence type="ECO:0000256" key="5">
    <source>
        <dbReference type="ARBA" id="ARBA00014581"/>
    </source>
</evidence>
<keyword evidence="12 15" id="KW-0520">NAD</keyword>
<keyword evidence="10 15" id="KW-1278">Translocase</keyword>
<evidence type="ECO:0000256" key="14">
    <source>
        <dbReference type="ARBA" id="ARBA00048202"/>
    </source>
</evidence>
<feature type="transmembrane region" description="Helical" evidence="16">
    <location>
        <begin position="6"/>
        <end position="24"/>
    </location>
</feature>
<dbReference type="Gene3D" id="3.40.50.1220">
    <property type="entry name" value="TPP-binding domain"/>
    <property type="match status" value="1"/>
</dbReference>
<dbReference type="PIRSF" id="PIRSF000204">
    <property type="entry name" value="PNTB"/>
    <property type="match status" value="1"/>
</dbReference>
<feature type="domain" description="NADP transhydrogenase beta-like" evidence="17">
    <location>
        <begin position="7"/>
        <end position="470"/>
    </location>
</feature>
<comment type="catalytic activity">
    <reaction evidence="14 15">
        <text>NAD(+) + NADPH + H(+)(in) = NADH + NADP(+) + H(+)(out)</text>
        <dbReference type="Rhea" id="RHEA:47992"/>
        <dbReference type="ChEBI" id="CHEBI:15378"/>
        <dbReference type="ChEBI" id="CHEBI:57540"/>
        <dbReference type="ChEBI" id="CHEBI:57783"/>
        <dbReference type="ChEBI" id="CHEBI:57945"/>
        <dbReference type="ChEBI" id="CHEBI:58349"/>
        <dbReference type="EC" id="7.1.1.1"/>
    </reaction>
</comment>
<dbReference type="EC" id="7.1.1.1" evidence="4 15"/>
<keyword evidence="7 15" id="KW-0997">Cell inner membrane</keyword>
<feature type="transmembrane region" description="Helical" evidence="16">
    <location>
        <begin position="251"/>
        <end position="271"/>
    </location>
</feature>
<evidence type="ECO:0000313" key="19">
    <source>
        <dbReference type="Proteomes" id="UP000267418"/>
    </source>
</evidence>
<evidence type="ECO:0000259" key="17">
    <source>
        <dbReference type="Pfam" id="PF02233"/>
    </source>
</evidence>
<comment type="caution">
    <text evidence="18">The sequence shown here is derived from an EMBL/GenBank/DDBJ whole genome shotgun (WGS) entry which is preliminary data.</text>
</comment>
<keyword evidence="19" id="KW-1185">Reference proteome</keyword>
<feature type="transmembrane region" description="Helical" evidence="16">
    <location>
        <begin position="177"/>
        <end position="195"/>
    </location>
</feature>
<evidence type="ECO:0000256" key="1">
    <source>
        <dbReference type="ARBA" id="ARBA00003943"/>
    </source>
</evidence>
<dbReference type="GO" id="GO:0005886">
    <property type="term" value="C:plasma membrane"/>
    <property type="evidence" value="ECO:0007669"/>
    <property type="project" value="UniProtKB-SubCell"/>
</dbReference>
<evidence type="ECO:0000256" key="4">
    <source>
        <dbReference type="ARBA" id="ARBA00012943"/>
    </source>
</evidence>
<dbReference type="AlphaFoldDB" id="A0A3S0J265"/>
<dbReference type="RefSeq" id="WP_093301531.1">
    <property type="nucleotide sequence ID" value="NZ_RXOE01000010.1"/>
</dbReference>
<dbReference type="GO" id="GO:0008750">
    <property type="term" value="F:proton-translocating NAD(P)+ transhydrogenase activity"/>
    <property type="evidence" value="ECO:0007669"/>
    <property type="project" value="UniProtKB-EC"/>
</dbReference>
<dbReference type="Pfam" id="PF02233">
    <property type="entry name" value="PNTB"/>
    <property type="match status" value="1"/>
</dbReference>
<evidence type="ECO:0000256" key="16">
    <source>
        <dbReference type="SAM" id="Phobius"/>
    </source>
</evidence>
<comment type="subcellular location">
    <subcellularLocation>
        <location evidence="2">Cell inner membrane</location>
        <topology evidence="2">Multi-pass membrane protein</topology>
    </subcellularLocation>
</comment>
<evidence type="ECO:0000256" key="7">
    <source>
        <dbReference type="ARBA" id="ARBA00022519"/>
    </source>
</evidence>
<evidence type="ECO:0000256" key="15">
    <source>
        <dbReference type="PIRNR" id="PIRNR000204"/>
    </source>
</evidence>
<evidence type="ECO:0000256" key="6">
    <source>
        <dbReference type="ARBA" id="ARBA00022475"/>
    </source>
</evidence>
<evidence type="ECO:0000256" key="12">
    <source>
        <dbReference type="ARBA" id="ARBA00023027"/>
    </source>
</evidence>
<dbReference type="SUPFAM" id="SSF52467">
    <property type="entry name" value="DHS-like NAD/FAD-binding domain"/>
    <property type="match status" value="1"/>
</dbReference>
<reference evidence="18 19" key="1">
    <citation type="submission" date="2018-12" db="EMBL/GenBank/DDBJ databases">
        <title>The genome of Variovorax gossypii DSM 100435.</title>
        <authorList>
            <person name="Gao J."/>
            <person name="Sun J."/>
        </authorList>
    </citation>
    <scope>NUCLEOTIDE SEQUENCE [LARGE SCALE GENOMIC DNA]</scope>
    <source>
        <strain evidence="18 19">DSM 100435</strain>
    </source>
</reference>
<evidence type="ECO:0000256" key="10">
    <source>
        <dbReference type="ARBA" id="ARBA00022967"/>
    </source>
</evidence>
<dbReference type="Proteomes" id="UP000267418">
    <property type="component" value="Unassembled WGS sequence"/>
</dbReference>
<dbReference type="InterPro" id="IPR029035">
    <property type="entry name" value="DHS-like_NAD/FAD-binding_dom"/>
</dbReference>
<accession>A0A3S0J265</accession>
<gene>
    <name evidence="18" type="ORF">EJP69_27190</name>
</gene>
<evidence type="ECO:0000256" key="13">
    <source>
        <dbReference type="ARBA" id="ARBA00023136"/>
    </source>
</evidence>
<comment type="function">
    <text evidence="1 15">The transhydrogenation between NADH and NADP is coupled to respiration and ATP hydrolysis and functions as a proton pump across the membrane.</text>
</comment>
<evidence type="ECO:0000256" key="3">
    <source>
        <dbReference type="ARBA" id="ARBA00007919"/>
    </source>
</evidence>
<dbReference type="InterPro" id="IPR012136">
    <property type="entry name" value="NADH_DH_b"/>
</dbReference>
<keyword evidence="6 15" id="KW-1003">Cell membrane</keyword>
<feature type="transmembrane region" description="Helical" evidence="16">
    <location>
        <begin position="36"/>
        <end position="56"/>
    </location>
</feature>
<sequence length="474" mass="49409">MSMNLVTLLYLVASICFIQALKGLSHPTTSIRGNIFGMTGMAIAVLTTGALIYKLASGNLNGLAYVLVALVAGGGLGAYMANKVEMTKMPELVAFMHSMIGLAAVFIAVAAVAEPHAFGIALKGDPIPSGNRLELFLGAAIGAITFSGSVIAFGKLSGKYKFRLFQGAPVQFAGQHMLNLVLGLATIGLGLVFVFTESWPAFFAMLALAFVMGVLIIIPIGGADMPVVVSMLNSYSGWAAAGIGFSLNNAMLIVAGSLVGSSGAILSYIMCKAMNRSFFNVILGGFGGDATAATGGAKEQRPVKSGSADDAAFVLGNAETVVIVPGYGLAVARAQHAVKELAQKLVEKGITVKYAIHPVAGRMPGHMNVLLAEAEVPYDQVFEMEDINGEFGQADVAIILGANDVVNPAAHTKGSPIYGMPILEAYKAKTVIVNKRSMAAGYAGLDNELFYMDKTMMVFGDAKKVVEDMGKAIE</sequence>
<dbReference type="OrthoDB" id="9763786at2"/>
<comment type="similarity">
    <text evidence="3 15">Belongs to the PNT beta subunit family.</text>
</comment>
<dbReference type="EMBL" id="RXOE01000010">
    <property type="protein sequence ID" value="RTQ31204.1"/>
    <property type="molecule type" value="Genomic_DNA"/>
</dbReference>
<keyword evidence="13 15" id="KW-0472">Membrane</keyword>
<dbReference type="InterPro" id="IPR034300">
    <property type="entry name" value="PNTB-like"/>
</dbReference>
<dbReference type="PANTHER" id="PTHR44758:SF1">
    <property type="entry name" value="NAD(P) TRANSHYDROGENASE SUBUNIT BETA"/>
    <property type="match status" value="1"/>
</dbReference>
<feature type="transmembrane region" description="Helical" evidence="16">
    <location>
        <begin position="133"/>
        <end position="156"/>
    </location>
</feature>
<dbReference type="PANTHER" id="PTHR44758">
    <property type="entry name" value="NAD(P) TRANSHYDROGENASE SUBUNIT BETA"/>
    <property type="match status" value="1"/>
</dbReference>
<evidence type="ECO:0000313" key="18">
    <source>
        <dbReference type="EMBL" id="RTQ31204.1"/>
    </source>
</evidence>
<keyword evidence="9 15" id="KW-0521">NADP</keyword>
<dbReference type="GO" id="GO:0050661">
    <property type="term" value="F:NADP binding"/>
    <property type="evidence" value="ECO:0007669"/>
    <property type="project" value="InterPro"/>
</dbReference>
<feature type="transmembrane region" description="Helical" evidence="16">
    <location>
        <begin position="62"/>
        <end position="80"/>
    </location>
</feature>
<organism evidence="18 19">
    <name type="scientific">Variovorax gossypii</name>
    <dbReference type="NCBI Taxonomy" id="1679495"/>
    <lineage>
        <taxon>Bacteria</taxon>
        <taxon>Pseudomonadati</taxon>
        <taxon>Pseudomonadota</taxon>
        <taxon>Betaproteobacteria</taxon>
        <taxon>Burkholderiales</taxon>
        <taxon>Comamonadaceae</taxon>
        <taxon>Variovorax</taxon>
    </lineage>
</organism>
<feature type="transmembrane region" description="Helical" evidence="16">
    <location>
        <begin position="92"/>
        <end position="113"/>
    </location>
</feature>
<keyword evidence="8 16" id="KW-0812">Transmembrane</keyword>
<evidence type="ECO:0000256" key="9">
    <source>
        <dbReference type="ARBA" id="ARBA00022857"/>
    </source>
</evidence>
<proteinExistence type="inferred from homology"/>
<name>A0A3S0J265_9BURK</name>